<protein>
    <submittedName>
        <fullName evidence="1">Addiction module killer protein</fullName>
    </submittedName>
</protein>
<dbReference type="NCBIfam" id="TIGR02683">
    <property type="entry name" value="upstrm_HI1419"/>
    <property type="match status" value="1"/>
</dbReference>
<evidence type="ECO:0000313" key="1">
    <source>
        <dbReference type="EMBL" id="OZG65923.1"/>
    </source>
</evidence>
<dbReference type="InterPro" id="IPR014056">
    <property type="entry name" value="TypeIITA-like_toxin_pred"/>
</dbReference>
<name>A0A261G401_9BIFI</name>
<gene>
    <name evidence="1" type="ORF">BEUL_1821</name>
</gene>
<dbReference type="PANTHER" id="PTHR41791:SF1">
    <property type="entry name" value="SSL7039 PROTEIN"/>
    <property type="match status" value="1"/>
</dbReference>
<dbReference type="EMBL" id="MWWZ01000010">
    <property type="protein sequence ID" value="OZG65923.1"/>
    <property type="molecule type" value="Genomic_DNA"/>
</dbReference>
<dbReference type="AlphaFoldDB" id="A0A261G401"/>
<dbReference type="Proteomes" id="UP000216057">
    <property type="component" value="Unassembled WGS sequence"/>
</dbReference>
<dbReference type="PANTHER" id="PTHR41791">
    <property type="entry name" value="SSL7039 PROTEIN"/>
    <property type="match status" value="1"/>
</dbReference>
<comment type="caution">
    <text evidence="1">The sequence shown here is derived from an EMBL/GenBank/DDBJ whole genome shotgun (WGS) entry which is preliminary data.</text>
</comment>
<sequence length="114" mass="13487">MPIDFPYPIGYTSKWTIMQSSHYDKWWRKLEDARAKKRIGSSLRRMEREGRLLGDWKIFDGIIEFRFDFGPGYRVYAALEKDELLLLLAGGDKGSQSRDIFAARQLLAQRRKER</sequence>
<dbReference type="PIRSF" id="PIRSF028744">
    <property type="entry name" value="Addict_mod_HI1419"/>
    <property type="match status" value="1"/>
</dbReference>
<accession>A0A261G401</accession>
<evidence type="ECO:0000313" key="2">
    <source>
        <dbReference type="Proteomes" id="UP000216057"/>
    </source>
</evidence>
<reference evidence="1 2" key="1">
    <citation type="journal article" date="2017" name="BMC Genomics">
        <title>Comparative genomic and phylogenomic analyses of the Bifidobacteriaceae family.</title>
        <authorList>
            <person name="Lugli G.A."/>
            <person name="Milani C."/>
            <person name="Turroni F."/>
            <person name="Duranti S."/>
            <person name="Mancabelli L."/>
            <person name="Mangifesta M."/>
            <person name="Ferrario C."/>
            <person name="Modesto M."/>
            <person name="Mattarelli P."/>
            <person name="Jiri K."/>
            <person name="van Sinderen D."/>
            <person name="Ventura M."/>
        </authorList>
    </citation>
    <scope>NUCLEOTIDE SEQUENCE [LARGE SCALE GENOMIC DNA]</scope>
    <source>
        <strain evidence="1 2">DSM 100216</strain>
    </source>
</reference>
<proteinExistence type="predicted"/>
<organism evidence="1 2">
    <name type="scientific">Bifidobacterium eulemuris</name>
    <dbReference type="NCBI Taxonomy" id="1765219"/>
    <lineage>
        <taxon>Bacteria</taxon>
        <taxon>Bacillati</taxon>
        <taxon>Actinomycetota</taxon>
        <taxon>Actinomycetes</taxon>
        <taxon>Bifidobacteriales</taxon>
        <taxon>Bifidobacteriaceae</taxon>
        <taxon>Bifidobacterium</taxon>
    </lineage>
</organism>